<keyword evidence="1" id="KW-0489">Methyltransferase</keyword>
<dbReference type="GO" id="GO:0008168">
    <property type="term" value="F:methyltransferase activity"/>
    <property type="evidence" value="ECO:0007669"/>
    <property type="project" value="UniProtKB-KW"/>
</dbReference>
<sequence>MAETTQNAFLGGRLTITQPVQGYRAGVDPVLLAASVPAREGETALDLGCGVGVA</sequence>
<dbReference type="InterPro" id="IPR029063">
    <property type="entry name" value="SAM-dependent_MTases_sf"/>
</dbReference>
<keyword evidence="1" id="KW-0808">Transferase</keyword>
<accession>A0A348W7C5</accession>
<protein>
    <submittedName>
        <fullName evidence="1">Methyltransferase</fullName>
    </submittedName>
</protein>
<reference evidence="1 2" key="1">
    <citation type="journal article" date="2018" name="Nat. Biotechnol.">
        <title>A standardized bacterial taxonomy based on genome phylogeny substantially revises the tree of life.</title>
        <authorList>
            <person name="Parks D.H."/>
            <person name="Chuvochina M."/>
            <person name="Waite D.W."/>
            <person name="Rinke C."/>
            <person name="Skarshewski A."/>
            <person name="Chaumeil P.A."/>
            <person name="Hugenholtz P."/>
        </authorList>
    </citation>
    <scope>NUCLEOTIDE SEQUENCE [LARGE SCALE GENOMIC DNA]</scope>
    <source>
        <strain evidence="1">UBA9169</strain>
    </source>
</reference>
<dbReference type="Proteomes" id="UP000264719">
    <property type="component" value="Unassembled WGS sequence"/>
</dbReference>
<dbReference type="EMBL" id="DMVW01000013">
    <property type="protein sequence ID" value="HAR50437.1"/>
    <property type="molecule type" value="Genomic_DNA"/>
</dbReference>
<evidence type="ECO:0000313" key="1">
    <source>
        <dbReference type="EMBL" id="HAR50437.1"/>
    </source>
</evidence>
<name>A0A348W7C5_9RHOB</name>
<gene>
    <name evidence="1" type="ORF">DCS45_00995</name>
</gene>
<evidence type="ECO:0000313" key="2">
    <source>
        <dbReference type="Proteomes" id="UP000264719"/>
    </source>
</evidence>
<comment type="caution">
    <text evidence="1">The sequence shown here is derived from an EMBL/GenBank/DDBJ whole genome shotgun (WGS) entry which is preliminary data.</text>
</comment>
<proteinExistence type="predicted"/>
<feature type="non-terminal residue" evidence="1">
    <location>
        <position position="54"/>
    </location>
</feature>
<dbReference type="GO" id="GO:0032259">
    <property type="term" value="P:methylation"/>
    <property type="evidence" value="ECO:0007669"/>
    <property type="project" value="UniProtKB-KW"/>
</dbReference>
<dbReference type="AlphaFoldDB" id="A0A348W7C5"/>
<dbReference type="Gene3D" id="3.40.50.150">
    <property type="entry name" value="Vaccinia Virus protein VP39"/>
    <property type="match status" value="1"/>
</dbReference>
<dbReference type="SUPFAM" id="SSF53335">
    <property type="entry name" value="S-adenosyl-L-methionine-dependent methyltransferases"/>
    <property type="match status" value="1"/>
</dbReference>
<organism evidence="1 2">
    <name type="scientific">Roseovarius nubinhibens</name>
    <dbReference type="NCBI Taxonomy" id="314263"/>
    <lineage>
        <taxon>Bacteria</taxon>
        <taxon>Pseudomonadati</taxon>
        <taxon>Pseudomonadota</taxon>
        <taxon>Alphaproteobacteria</taxon>
        <taxon>Rhodobacterales</taxon>
        <taxon>Roseobacteraceae</taxon>
        <taxon>Roseovarius</taxon>
    </lineage>
</organism>